<keyword evidence="2" id="KW-0732">Signal</keyword>
<dbReference type="Proteomes" id="UP000645610">
    <property type="component" value="Unassembled WGS sequence"/>
</dbReference>
<proteinExistence type="predicted"/>
<keyword evidence="1" id="KW-1133">Transmembrane helix</keyword>
<evidence type="ECO:0000256" key="2">
    <source>
        <dbReference type="SAM" id="SignalP"/>
    </source>
</evidence>
<dbReference type="RefSeq" id="WP_196285674.1">
    <property type="nucleotide sequence ID" value="NZ_JADQDP010000002.1"/>
</dbReference>
<feature type="chain" id="PRO_5037785745" evidence="2">
    <location>
        <begin position="23"/>
        <end position="414"/>
    </location>
</feature>
<reference evidence="3 4" key="1">
    <citation type="submission" date="2020-11" db="EMBL/GenBank/DDBJ databases">
        <authorList>
            <person name="Kim M.K."/>
        </authorList>
    </citation>
    <scope>NUCLEOTIDE SEQUENCE [LARGE SCALE GENOMIC DNA]</scope>
    <source>
        <strain evidence="3 4">BT439</strain>
    </source>
</reference>
<feature type="transmembrane region" description="Helical" evidence="1">
    <location>
        <begin position="308"/>
        <end position="330"/>
    </location>
</feature>
<accession>A0A931FM36</accession>
<organism evidence="3 4">
    <name type="scientific">Hymenobacter properus</name>
    <dbReference type="NCBI Taxonomy" id="2791026"/>
    <lineage>
        <taxon>Bacteria</taxon>
        <taxon>Pseudomonadati</taxon>
        <taxon>Bacteroidota</taxon>
        <taxon>Cytophagia</taxon>
        <taxon>Cytophagales</taxon>
        <taxon>Hymenobacteraceae</taxon>
        <taxon>Hymenobacter</taxon>
    </lineage>
</organism>
<dbReference type="EMBL" id="JADQDP010000002">
    <property type="protein sequence ID" value="MBF9141299.1"/>
    <property type="molecule type" value="Genomic_DNA"/>
</dbReference>
<protein>
    <submittedName>
        <fullName evidence="3">Uncharacterized protein</fullName>
    </submittedName>
</protein>
<evidence type="ECO:0000313" key="4">
    <source>
        <dbReference type="Proteomes" id="UP000645610"/>
    </source>
</evidence>
<gene>
    <name evidence="3" type="ORF">I2I01_06615</name>
</gene>
<feature type="transmembrane region" description="Helical" evidence="1">
    <location>
        <begin position="240"/>
        <end position="261"/>
    </location>
</feature>
<feature type="transmembrane region" description="Helical" evidence="1">
    <location>
        <begin position="273"/>
        <end position="296"/>
    </location>
</feature>
<evidence type="ECO:0000256" key="1">
    <source>
        <dbReference type="SAM" id="Phobius"/>
    </source>
</evidence>
<comment type="caution">
    <text evidence="3">The sequence shown here is derived from an EMBL/GenBank/DDBJ whole genome shotgun (WGS) entry which is preliminary data.</text>
</comment>
<keyword evidence="1" id="KW-0812">Transmembrane</keyword>
<evidence type="ECO:0000313" key="3">
    <source>
        <dbReference type="EMBL" id="MBF9141299.1"/>
    </source>
</evidence>
<keyword evidence="1" id="KW-0472">Membrane</keyword>
<name>A0A931FM36_9BACT</name>
<dbReference type="AlphaFoldDB" id="A0A931FM36"/>
<keyword evidence="4" id="KW-1185">Reference proteome</keyword>
<sequence>MHYLLRIGFAGLALVASAPARAQAPAERTLVVSPAVGEVIDAAEKARFGLFPNYAADNFLDARFVRALAPDSALTLRIRQRDGQVLNRPSLPVEFDAVRAVIDGRLRELVQAGPVAAPVAPSAALAPGYVVASSQPELIGSSYSVELKSGNSFIGVLRTAGPQELEFETKDLGTVRVQRTNLRDLVLLTAQQTRKGYDYVGNGNRLFFGPTARNLRRGEGYVQDIDIFLLNANYGITNNFSMGIIASFIPAAGSYNLIGFTPKVSFGSKNDNLHFGTGAMLIFVGGYAAGVTYANATVGSADNNLTGGVGFGFSGGGGFGSTPVLMLGGATRVSRRISLMNETYVVHYSDSYSKRTALAGIAGLRVAWPRISGGLGLMYAHNSYDEQYSFGRVSQNYTDAYPYGEVTFRFGRVK</sequence>
<feature type="signal peptide" evidence="2">
    <location>
        <begin position="1"/>
        <end position="22"/>
    </location>
</feature>